<feature type="domain" description="Peptidoglycan binding-like" evidence="1">
    <location>
        <begin position="147"/>
        <end position="202"/>
    </location>
</feature>
<dbReference type="AlphaFoldDB" id="A0A167J3V7"/>
<proteinExistence type="predicted"/>
<organism evidence="2 3">
    <name type="scientific">Cochleicola gelatinilyticus</name>
    <dbReference type="NCBI Taxonomy" id="1763537"/>
    <lineage>
        <taxon>Bacteria</taxon>
        <taxon>Pseudomonadati</taxon>
        <taxon>Bacteroidota</taxon>
        <taxon>Flavobacteriia</taxon>
        <taxon>Flavobacteriales</taxon>
        <taxon>Flavobacteriaceae</taxon>
        <taxon>Cochleicola</taxon>
    </lineage>
</organism>
<sequence length="204" mass="23670">MKQIIIFLLVVILGILGYNMYSKYHRFHPPNYEYEIPEAITMGEEMSPQVLNYYEAVEALNGYVITQWGAERIDVRNPSDDDAQTVAAVSEYRKKLAAVKMYEAQLLQPKKEIVQEKVLSEAEQKKILLRNMFSENPTSYSLRLGERGAFVYEIQKLLIEKGYEIPLDGLFRNVTFESLKNFEEKQGLFPDGRLDAITFNRLLE</sequence>
<dbReference type="Pfam" id="PF01471">
    <property type="entry name" value="PG_binding_1"/>
    <property type="match status" value="1"/>
</dbReference>
<dbReference type="InterPro" id="IPR002477">
    <property type="entry name" value="Peptidoglycan-bd-like"/>
</dbReference>
<dbReference type="STRING" id="1763537.ULVI_06075"/>
<dbReference type="InterPro" id="IPR036366">
    <property type="entry name" value="PGBDSf"/>
</dbReference>
<dbReference type="SUPFAM" id="SSF47090">
    <property type="entry name" value="PGBD-like"/>
    <property type="match status" value="1"/>
</dbReference>
<keyword evidence="3" id="KW-1185">Reference proteome</keyword>
<dbReference type="OrthoDB" id="1143655at2"/>
<gene>
    <name evidence="2" type="ORF">ULVI_06075</name>
</gene>
<evidence type="ECO:0000313" key="2">
    <source>
        <dbReference type="EMBL" id="OAB80301.1"/>
    </source>
</evidence>
<evidence type="ECO:0000259" key="1">
    <source>
        <dbReference type="Pfam" id="PF01471"/>
    </source>
</evidence>
<evidence type="ECO:0000313" key="3">
    <source>
        <dbReference type="Proteomes" id="UP000077013"/>
    </source>
</evidence>
<comment type="caution">
    <text evidence="2">The sequence shown here is derived from an EMBL/GenBank/DDBJ whole genome shotgun (WGS) entry which is preliminary data.</text>
</comment>
<dbReference type="InterPro" id="IPR036365">
    <property type="entry name" value="PGBD-like_sf"/>
</dbReference>
<dbReference type="Proteomes" id="UP000077013">
    <property type="component" value="Unassembled WGS sequence"/>
</dbReference>
<dbReference type="RefSeq" id="WP_068590749.1">
    <property type="nucleotide sequence ID" value="NZ_LRXL01000026.1"/>
</dbReference>
<dbReference type="EMBL" id="LRXL01000026">
    <property type="protein sequence ID" value="OAB80301.1"/>
    <property type="molecule type" value="Genomic_DNA"/>
</dbReference>
<accession>A0A167J3V7</accession>
<name>A0A167J3V7_9FLAO</name>
<dbReference type="Gene3D" id="1.10.101.10">
    <property type="entry name" value="PGBD-like superfamily/PGBD"/>
    <property type="match status" value="1"/>
</dbReference>
<protein>
    <recommendedName>
        <fullName evidence="1">Peptidoglycan binding-like domain-containing protein</fullName>
    </recommendedName>
</protein>
<reference evidence="2 3" key="1">
    <citation type="submission" date="2016-02" db="EMBL/GenBank/DDBJ databases">
        <title>Ulvibacter sp. LPB0005, isolated from Thais luteostoma.</title>
        <authorList>
            <person name="Shin S.-K."/>
            <person name="Yi H."/>
        </authorList>
    </citation>
    <scope>NUCLEOTIDE SEQUENCE [LARGE SCALE GENOMIC DNA]</scope>
    <source>
        <strain evidence="2 3">LPB0005</strain>
    </source>
</reference>